<accession>A0A445LIN8</accession>
<protein>
    <submittedName>
        <fullName evidence="3">TMV resistance protein N</fullName>
    </submittedName>
</protein>
<keyword evidence="4" id="KW-1185">Reference proteome</keyword>
<evidence type="ECO:0000313" key="3">
    <source>
        <dbReference type="EMBL" id="RZC23064.1"/>
    </source>
</evidence>
<dbReference type="PANTHER" id="PTHR32009">
    <property type="entry name" value="TMV RESISTANCE PROTEIN N-LIKE"/>
    <property type="match status" value="1"/>
</dbReference>
<gene>
    <name evidence="3" type="ORF">D0Y65_002759</name>
</gene>
<sequence length="295" mass="34519">RLSQLTPLLSSLGYIIELHTQYLLSQINRISYMAWSSSSSSTSNTPPQKHEVFISFRSEDTRKTFTSHLNAALERLDIKTYLDNNNLDRGEEIPTTLVRAIEEAKLSVIVFSKNYADSKWCLDELLKILEFGRAKTLIIMPVFYDIDPSDVRNQRGTYAEAFDKHERYFQEKKKLQEWRKGLVEAANYSGWDCDVNRTESEIVEEIAKDVLEKLNRANVSDLDRQITKYEQLAQLQHQYFMCIPSLENCQNHRATVQRITELKMERSMRLLRLTPDMLSHMKNSRADEYNIFSPF</sequence>
<dbReference type="PROSITE" id="PS50104">
    <property type="entry name" value="TIR"/>
    <property type="match status" value="1"/>
</dbReference>
<organism evidence="3 4">
    <name type="scientific">Glycine soja</name>
    <name type="common">Wild soybean</name>
    <dbReference type="NCBI Taxonomy" id="3848"/>
    <lineage>
        <taxon>Eukaryota</taxon>
        <taxon>Viridiplantae</taxon>
        <taxon>Streptophyta</taxon>
        <taxon>Embryophyta</taxon>
        <taxon>Tracheophyta</taxon>
        <taxon>Spermatophyta</taxon>
        <taxon>Magnoliopsida</taxon>
        <taxon>eudicotyledons</taxon>
        <taxon>Gunneridae</taxon>
        <taxon>Pentapetalae</taxon>
        <taxon>rosids</taxon>
        <taxon>fabids</taxon>
        <taxon>Fabales</taxon>
        <taxon>Fabaceae</taxon>
        <taxon>Papilionoideae</taxon>
        <taxon>50 kb inversion clade</taxon>
        <taxon>NPAAA clade</taxon>
        <taxon>indigoferoid/millettioid clade</taxon>
        <taxon>Phaseoleae</taxon>
        <taxon>Glycine</taxon>
        <taxon>Glycine subgen. Soja</taxon>
    </lineage>
</organism>
<dbReference type="InterPro" id="IPR000157">
    <property type="entry name" value="TIR_dom"/>
</dbReference>
<dbReference type="GO" id="GO:0007165">
    <property type="term" value="P:signal transduction"/>
    <property type="evidence" value="ECO:0007669"/>
    <property type="project" value="InterPro"/>
</dbReference>
<dbReference type="SMART" id="SM00255">
    <property type="entry name" value="TIR"/>
    <property type="match status" value="1"/>
</dbReference>
<keyword evidence="1" id="KW-0520">NAD</keyword>
<dbReference type="PANTHER" id="PTHR32009:SF155">
    <property type="entry name" value="DISEASE RESISTANCE PROTEIN (TIR-NBS-LRR CLASS)"/>
    <property type="match status" value="1"/>
</dbReference>
<dbReference type="Proteomes" id="UP000289340">
    <property type="component" value="Chromosome 2"/>
</dbReference>
<dbReference type="SUPFAM" id="SSF52200">
    <property type="entry name" value="Toll/Interleukin receptor TIR domain"/>
    <property type="match status" value="1"/>
</dbReference>
<dbReference type="Pfam" id="PF01582">
    <property type="entry name" value="TIR"/>
    <property type="match status" value="1"/>
</dbReference>
<name>A0A445LIN8_GLYSO</name>
<dbReference type="FunFam" id="3.40.50.10140:FF:000007">
    <property type="entry name" value="Disease resistance protein (TIR-NBS-LRR class)"/>
    <property type="match status" value="1"/>
</dbReference>
<feature type="domain" description="TIR" evidence="2">
    <location>
        <begin position="48"/>
        <end position="214"/>
    </location>
</feature>
<evidence type="ECO:0000256" key="1">
    <source>
        <dbReference type="ARBA" id="ARBA00023027"/>
    </source>
</evidence>
<reference evidence="3 4" key="1">
    <citation type="submission" date="2018-09" db="EMBL/GenBank/DDBJ databases">
        <title>A high-quality reference genome of wild soybean provides a powerful tool to mine soybean genomes.</title>
        <authorList>
            <person name="Xie M."/>
            <person name="Chung C.Y.L."/>
            <person name="Li M.-W."/>
            <person name="Wong F.-L."/>
            <person name="Chan T.-F."/>
            <person name="Lam H.-M."/>
        </authorList>
    </citation>
    <scope>NUCLEOTIDE SEQUENCE [LARGE SCALE GENOMIC DNA]</scope>
    <source>
        <strain evidence="4">cv. W05</strain>
        <tissue evidence="3">Hypocotyl of etiolated seedlings</tissue>
    </source>
</reference>
<feature type="non-terminal residue" evidence="3">
    <location>
        <position position="1"/>
    </location>
</feature>
<evidence type="ECO:0000313" key="4">
    <source>
        <dbReference type="Proteomes" id="UP000289340"/>
    </source>
</evidence>
<dbReference type="AlphaFoldDB" id="A0A445LIN8"/>
<proteinExistence type="predicted"/>
<dbReference type="Gene3D" id="3.40.50.10140">
    <property type="entry name" value="Toll/interleukin-1 receptor homology (TIR) domain"/>
    <property type="match status" value="1"/>
</dbReference>
<evidence type="ECO:0000259" key="2">
    <source>
        <dbReference type="PROSITE" id="PS50104"/>
    </source>
</evidence>
<dbReference type="EMBL" id="QZWG01000002">
    <property type="protein sequence ID" value="RZC23064.1"/>
    <property type="molecule type" value="Genomic_DNA"/>
</dbReference>
<comment type="caution">
    <text evidence="3">The sequence shown here is derived from an EMBL/GenBank/DDBJ whole genome shotgun (WGS) entry which is preliminary data.</text>
</comment>
<dbReference type="InterPro" id="IPR035897">
    <property type="entry name" value="Toll_tir_struct_dom_sf"/>
</dbReference>